<comment type="similarity">
    <text evidence="1 3">Belongs to the polypeptide deformylase family.</text>
</comment>
<evidence type="ECO:0000256" key="2">
    <source>
        <dbReference type="ARBA" id="ARBA00012175"/>
    </source>
</evidence>
<dbReference type="Pfam" id="PF01327">
    <property type="entry name" value="Pep_deformylase"/>
    <property type="match status" value="1"/>
</dbReference>
<dbReference type="OrthoDB" id="291739at2759"/>
<proteinExistence type="inferred from homology"/>
<dbReference type="GO" id="GO:0042586">
    <property type="term" value="F:peptide deformylase activity"/>
    <property type="evidence" value="ECO:0007669"/>
    <property type="project" value="UniProtKB-EC"/>
</dbReference>
<dbReference type="InterPro" id="IPR036821">
    <property type="entry name" value="Peptide_deformylase_sf"/>
</dbReference>
<dbReference type="SUPFAM" id="SSF56420">
    <property type="entry name" value="Peptide deformylase"/>
    <property type="match status" value="1"/>
</dbReference>
<evidence type="ECO:0000313" key="5">
    <source>
        <dbReference type="Proteomes" id="UP000187209"/>
    </source>
</evidence>
<comment type="function">
    <text evidence="3">Removes the formyl group from the N-terminal Met of newly synthesized proteins.</text>
</comment>
<accession>A0A1R2CBY4</accession>
<dbReference type="PANTHER" id="PTHR10458">
    <property type="entry name" value="PEPTIDE DEFORMYLASE"/>
    <property type="match status" value="1"/>
</dbReference>
<dbReference type="EMBL" id="MPUH01000203">
    <property type="protein sequence ID" value="OMJ86517.1"/>
    <property type="molecule type" value="Genomic_DNA"/>
</dbReference>
<comment type="caution">
    <text evidence="4">The sequence shown here is derived from an EMBL/GenBank/DDBJ whole genome shotgun (WGS) entry which is preliminary data.</text>
</comment>
<dbReference type="GO" id="GO:0006412">
    <property type="term" value="P:translation"/>
    <property type="evidence" value="ECO:0007669"/>
    <property type="project" value="UniProtKB-KW"/>
</dbReference>
<dbReference type="AlphaFoldDB" id="A0A1R2CBY4"/>
<dbReference type="GO" id="GO:0046872">
    <property type="term" value="F:metal ion binding"/>
    <property type="evidence" value="ECO:0007669"/>
    <property type="project" value="UniProtKB-KW"/>
</dbReference>
<dbReference type="Gene3D" id="3.90.45.10">
    <property type="entry name" value="Peptide deformylase"/>
    <property type="match status" value="1"/>
</dbReference>
<evidence type="ECO:0000313" key="4">
    <source>
        <dbReference type="EMBL" id="OMJ86517.1"/>
    </source>
</evidence>
<gene>
    <name evidence="4" type="ORF">SteCoe_11929</name>
</gene>
<evidence type="ECO:0000256" key="1">
    <source>
        <dbReference type="ARBA" id="ARBA00010759"/>
    </source>
</evidence>
<dbReference type="PRINTS" id="PR01576">
    <property type="entry name" value="PDEFORMYLASE"/>
</dbReference>
<organism evidence="4 5">
    <name type="scientific">Stentor coeruleus</name>
    <dbReference type="NCBI Taxonomy" id="5963"/>
    <lineage>
        <taxon>Eukaryota</taxon>
        <taxon>Sar</taxon>
        <taxon>Alveolata</taxon>
        <taxon>Ciliophora</taxon>
        <taxon>Postciliodesmatophora</taxon>
        <taxon>Heterotrichea</taxon>
        <taxon>Heterotrichida</taxon>
        <taxon>Stentoridae</taxon>
        <taxon>Stentor</taxon>
    </lineage>
</organism>
<dbReference type="Proteomes" id="UP000187209">
    <property type="component" value="Unassembled WGS sequence"/>
</dbReference>
<sequence>MSHLKKLSDVLKKVRNPTVQEIRILGKDPQSFIDRACLNPISITKNIKDLIIPSLLMTASRHGLCSLSANQIGFNTSAFIIHKTLENDKWSKYESTVKDFNIYLNPLILEVNQDTESGFEYCPSLPHITTQVERNTKIILQYMNFEGEYIEEELNGFKARLAQHETDHVTGFLMSSFSVSFGRIKILDKEKIPTLEKILEDFKEHFENGIVKHEKYAEKYLSEPKEERPRTHKDYVQRMIVDNELEKELGDAIKFAYSEDLNEEKGINSV</sequence>
<keyword evidence="3" id="KW-0479">Metal-binding</keyword>
<comment type="catalytic activity">
    <reaction evidence="3">
        <text>N-terminal N-formyl-L-methionyl-[peptide] + H2O = N-terminal L-methionyl-[peptide] + formate</text>
        <dbReference type="Rhea" id="RHEA:24420"/>
        <dbReference type="Rhea" id="RHEA-COMP:10639"/>
        <dbReference type="Rhea" id="RHEA-COMP:10640"/>
        <dbReference type="ChEBI" id="CHEBI:15377"/>
        <dbReference type="ChEBI" id="CHEBI:15740"/>
        <dbReference type="ChEBI" id="CHEBI:49298"/>
        <dbReference type="ChEBI" id="CHEBI:64731"/>
        <dbReference type="EC" id="3.5.1.88"/>
    </reaction>
</comment>
<keyword evidence="3" id="KW-0648">Protein biosynthesis</keyword>
<dbReference type="PANTHER" id="PTHR10458:SF22">
    <property type="entry name" value="PEPTIDE DEFORMYLASE"/>
    <property type="match status" value="1"/>
</dbReference>
<dbReference type="EC" id="3.5.1.88" evidence="2 3"/>
<keyword evidence="3" id="KW-0378">Hydrolase</keyword>
<keyword evidence="5" id="KW-1185">Reference proteome</keyword>
<protein>
    <recommendedName>
        <fullName evidence="2 3">Peptide deformylase</fullName>
        <ecNumber evidence="2 3">3.5.1.88</ecNumber>
    </recommendedName>
</protein>
<name>A0A1R2CBY4_9CILI</name>
<reference evidence="4 5" key="1">
    <citation type="submission" date="2016-11" db="EMBL/GenBank/DDBJ databases">
        <title>The macronuclear genome of Stentor coeruleus: a giant cell with tiny introns.</title>
        <authorList>
            <person name="Slabodnick M."/>
            <person name="Ruby J.G."/>
            <person name="Reiff S.B."/>
            <person name="Swart E.C."/>
            <person name="Gosai S."/>
            <person name="Prabakaran S."/>
            <person name="Witkowska E."/>
            <person name="Larue G.E."/>
            <person name="Fisher S."/>
            <person name="Freeman R.M."/>
            <person name="Gunawardena J."/>
            <person name="Chu W."/>
            <person name="Stover N.A."/>
            <person name="Gregory B.D."/>
            <person name="Nowacki M."/>
            <person name="Derisi J."/>
            <person name="Roy S.W."/>
            <person name="Marshall W.F."/>
            <person name="Sood P."/>
        </authorList>
    </citation>
    <scope>NUCLEOTIDE SEQUENCE [LARGE SCALE GENOMIC DNA]</scope>
    <source>
        <strain evidence="4">WM001</strain>
    </source>
</reference>
<evidence type="ECO:0000256" key="3">
    <source>
        <dbReference type="RuleBase" id="RU362111"/>
    </source>
</evidence>
<dbReference type="InterPro" id="IPR023635">
    <property type="entry name" value="Peptide_deformylase"/>
</dbReference>